<feature type="compositionally biased region" description="Acidic residues" evidence="1">
    <location>
        <begin position="72"/>
        <end position="93"/>
    </location>
</feature>
<feature type="region of interest" description="Disordered" evidence="1">
    <location>
        <begin position="1"/>
        <end position="339"/>
    </location>
</feature>
<evidence type="ECO:0000256" key="2">
    <source>
        <dbReference type="SAM" id="Phobius"/>
    </source>
</evidence>
<feature type="compositionally biased region" description="Acidic residues" evidence="1">
    <location>
        <begin position="114"/>
        <end position="132"/>
    </location>
</feature>
<protein>
    <submittedName>
        <fullName evidence="3">Uncharacterized protein</fullName>
    </submittedName>
</protein>
<organism evidence="3">
    <name type="scientific">Helicotheca tamesis</name>
    <dbReference type="NCBI Taxonomy" id="374047"/>
    <lineage>
        <taxon>Eukaryota</taxon>
        <taxon>Sar</taxon>
        <taxon>Stramenopiles</taxon>
        <taxon>Ochrophyta</taxon>
        <taxon>Bacillariophyta</taxon>
        <taxon>Mediophyceae</taxon>
        <taxon>Lithodesmiophycidae</taxon>
        <taxon>Lithodesmiales</taxon>
        <taxon>Lithodesmiaceae</taxon>
        <taxon>Helicotheca</taxon>
    </lineage>
</organism>
<keyword evidence="2" id="KW-0472">Membrane</keyword>
<evidence type="ECO:0000256" key="1">
    <source>
        <dbReference type="SAM" id="MobiDB-lite"/>
    </source>
</evidence>
<reference evidence="3" key="1">
    <citation type="submission" date="2021-01" db="EMBL/GenBank/DDBJ databases">
        <authorList>
            <person name="Corre E."/>
            <person name="Pelletier E."/>
            <person name="Niang G."/>
            <person name="Scheremetjew M."/>
            <person name="Finn R."/>
            <person name="Kale V."/>
            <person name="Holt S."/>
            <person name="Cochrane G."/>
            <person name="Meng A."/>
            <person name="Brown T."/>
            <person name="Cohen L."/>
        </authorList>
    </citation>
    <scope>NUCLEOTIDE SEQUENCE</scope>
    <source>
        <strain evidence="3">CCMP826</strain>
    </source>
</reference>
<feature type="compositionally biased region" description="Acidic residues" evidence="1">
    <location>
        <begin position="16"/>
        <end position="29"/>
    </location>
</feature>
<proteinExistence type="predicted"/>
<keyword evidence="2" id="KW-0812">Transmembrane</keyword>
<feature type="transmembrane region" description="Helical" evidence="2">
    <location>
        <begin position="546"/>
        <end position="567"/>
    </location>
</feature>
<name>A0A7S2N5M8_9STRA</name>
<keyword evidence="2" id="KW-1133">Transmembrane helix</keyword>
<evidence type="ECO:0000313" key="3">
    <source>
        <dbReference type="EMBL" id="CAD9520937.1"/>
    </source>
</evidence>
<sequence>MTSLGYPSGIPGDSSGSEDDDDEYYEDENSMSSGPENNAPPPRKRDFNPFSDMDNARRNGPQQGRSIRDLVESESEEESSEEESEYSDEDSEEERPRQAVARPPPPGVFRNDPNEPESDDETESSGSDESESSGETPPDQGYPQPPPPAFKDPPDELHWDSPPSPQHSATDDLHDDLAPSTQSIASEDYDSKLPAAKDPPRLLNASDTDDDDDEPMDGEMSISDLLAQSQALKGAASSATKPPPSDLQESGDIAGDMSLAELMEESMVARGNAKPPPSSIYRSPADGGARYTDIATEDDDDDDDRKLQANPEYHTDEESGSFFSPKSQQNGGPSRQYNSAQSLRSIAECADNTHQLNDDVYSMIFLASFTSMAFVFAMLTFILKMSIYSIIMADLLSYGTGTNPLNAPKGISTLVRCAQFFMLPVAVAIQEDLVASIGLFNVKFRMSADMMELPGATFSKWIFGSICRFLDGLYALVVNFLLLETADSVLGLMLNFAALGFLTEMDNVAFHLALEGYLSDGIQDIAKAATTLTLPKKTFSKSKAKSYLDSFFFVIVYLAILAGWIAVTLQQINGEYLCQSFAVNFGTAGWGASTINVYTDEYDKISHRIDDRAVYVGRDGAVRGVFAYCNKEARWTFIATEKDPSSLGTTDVCTDYLLASGDAGSIYDPTDTAAVEWVYYGGEFPVSVPSSFEMECL</sequence>
<gene>
    <name evidence="3" type="ORF">HTAM1171_LOCUS12718</name>
</gene>
<feature type="compositionally biased region" description="Low complexity" evidence="1">
    <location>
        <begin position="1"/>
        <end position="15"/>
    </location>
</feature>
<feature type="compositionally biased region" description="Low complexity" evidence="1">
    <location>
        <begin position="133"/>
        <end position="142"/>
    </location>
</feature>
<feature type="compositionally biased region" description="Polar residues" evidence="1">
    <location>
        <begin position="321"/>
        <end position="339"/>
    </location>
</feature>
<dbReference type="EMBL" id="HBGV01020376">
    <property type="protein sequence ID" value="CAD9520937.1"/>
    <property type="molecule type" value="Transcribed_RNA"/>
</dbReference>
<feature type="compositionally biased region" description="Acidic residues" evidence="1">
    <location>
        <begin position="207"/>
        <end position="217"/>
    </location>
</feature>
<accession>A0A7S2N5M8</accession>
<feature type="transmembrane region" description="Helical" evidence="2">
    <location>
        <begin position="360"/>
        <end position="383"/>
    </location>
</feature>
<dbReference type="AlphaFoldDB" id="A0A7S2N5M8"/>